<accession>A0A0L9TFT6</accession>
<evidence type="ECO:0000313" key="2">
    <source>
        <dbReference type="Proteomes" id="UP000053144"/>
    </source>
</evidence>
<reference evidence="2" key="1">
    <citation type="journal article" date="2015" name="Proc. Natl. Acad. Sci. U.S.A.">
        <title>Genome sequencing of adzuki bean (Vigna angularis) provides insight into high starch and low fat accumulation and domestication.</title>
        <authorList>
            <person name="Yang K."/>
            <person name="Tian Z."/>
            <person name="Chen C."/>
            <person name="Luo L."/>
            <person name="Zhao B."/>
            <person name="Wang Z."/>
            <person name="Yu L."/>
            <person name="Li Y."/>
            <person name="Sun Y."/>
            <person name="Li W."/>
            <person name="Chen Y."/>
            <person name="Li Y."/>
            <person name="Zhang Y."/>
            <person name="Ai D."/>
            <person name="Zhao J."/>
            <person name="Shang C."/>
            <person name="Ma Y."/>
            <person name="Wu B."/>
            <person name="Wang M."/>
            <person name="Gao L."/>
            <person name="Sun D."/>
            <person name="Zhang P."/>
            <person name="Guo F."/>
            <person name="Wang W."/>
            <person name="Li Y."/>
            <person name="Wang J."/>
            <person name="Varshney R.K."/>
            <person name="Wang J."/>
            <person name="Ling H.Q."/>
            <person name="Wan P."/>
        </authorList>
    </citation>
    <scope>NUCLEOTIDE SEQUENCE</scope>
    <source>
        <strain evidence="2">cv. Jingnong 6</strain>
    </source>
</reference>
<dbReference type="AlphaFoldDB" id="A0A0L9TFT6"/>
<dbReference type="Proteomes" id="UP000053144">
    <property type="component" value="Unassembled WGS sequence"/>
</dbReference>
<dbReference type="Gramene" id="KOM29445">
    <property type="protein sequence ID" value="KOM29445"/>
    <property type="gene ID" value="LR48_Vigan693s000300"/>
</dbReference>
<protein>
    <submittedName>
        <fullName evidence="1">Uncharacterized protein</fullName>
    </submittedName>
</protein>
<gene>
    <name evidence="1" type="ORF">LR48_Vigan693s000300</name>
</gene>
<proteinExistence type="predicted"/>
<dbReference type="EMBL" id="KQ258495">
    <property type="protein sequence ID" value="KOM29445.1"/>
    <property type="molecule type" value="Genomic_DNA"/>
</dbReference>
<organism evidence="1 2">
    <name type="scientific">Phaseolus angularis</name>
    <name type="common">Azuki bean</name>
    <name type="synonym">Vigna angularis</name>
    <dbReference type="NCBI Taxonomy" id="3914"/>
    <lineage>
        <taxon>Eukaryota</taxon>
        <taxon>Viridiplantae</taxon>
        <taxon>Streptophyta</taxon>
        <taxon>Embryophyta</taxon>
        <taxon>Tracheophyta</taxon>
        <taxon>Spermatophyta</taxon>
        <taxon>Magnoliopsida</taxon>
        <taxon>eudicotyledons</taxon>
        <taxon>Gunneridae</taxon>
        <taxon>Pentapetalae</taxon>
        <taxon>rosids</taxon>
        <taxon>fabids</taxon>
        <taxon>Fabales</taxon>
        <taxon>Fabaceae</taxon>
        <taxon>Papilionoideae</taxon>
        <taxon>50 kb inversion clade</taxon>
        <taxon>NPAAA clade</taxon>
        <taxon>indigoferoid/millettioid clade</taxon>
        <taxon>Phaseoleae</taxon>
        <taxon>Vigna</taxon>
    </lineage>
</organism>
<evidence type="ECO:0000313" key="1">
    <source>
        <dbReference type="EMBL" id="KOM29445.1"/>
    </source>
</evidence>
<sequence>MGETAVSLAGQHVVPKILEADFSQEVADVKDELEGFEDFLMMQISTSEKLQVLKSGLLPLNLRTAFVPREEKNIGWSNICPMLISLLPSGV</sequence>
<name>A0A0L9TFT6_PHAAN</name>